<evidence type="ECO:0000256" key="2">
    <source>
        <dbReference type="SAM" id="Phobius"/>
    </source>
</evidence>
<organism evidence="4 5">
    <name type="scientific">Puccinia sorghi</name>
    <dbReference type="NCBI Taxonomy" id="27349"/>
    <lineage>
        <taxon>Eukaryota</taxon>
        <taxon>Fungi</taxon>
        <taxon>Dikarya</taxon>
        <taxon>Basidiomycota</taxon>
        <taxon>Pucciniomycotina</taxon>
        <taxon>Pucciniomycetes</taxon>
        <taxon>Pucciniales</taxon>
        <taxon>Pucciniaceae</taxon>
        <taxon>Puccinia</taxon>
    </lineage>
</organism>
<evidence type="ECO:0000313" key="4">
    <source>
        <dbReference type="EMBL" id="KNZ48068.1"/>
    </source>
</evidence>
<name>A0A0L6UHS1_9BASI</name>
<accession>A0A0L6UHS1</accession>
<evidence type="ECO:0000256" key="3">
    <source>
        <dbReference type="SAM" id="SignalP"/>
    </source>
</evidence>
<dbReference type="EMBL" id="LAVV01011196">
    <property type="protein sequence ID" value="KNZ48068.1"/>
    <property type="molecule type" value="Genomic_DNA"/>
</dbReference>
<dbReference type="VEuPathDB" id="FungiDB:VP01_592g9"/>
<feature type="compositionally biased region" description="Low complexity" evidence="1">
    <location>
        <begin position="56"/>
        <end position="83"/>
    </location>
</feature>
<evidence type="ECO:0000256" key="1">
    <source>
        <dbReference type="SAM" id="MobiDB-lite"/>
    </source>
</evidence>
<keyword evidence="3" id="KW-0732">Signal</keyword>
<reference evidence="4 5" key="1">
    <citation type="submission" date="2015-08" db="EMBL/GenBank/DDBJ databases">
        <title>Next Generation Sequencing and Analysis of the Genome of Puccinia sorghi L Schw, the Causal Agent of Maize Common Rust.</title>
        <authorList>
            <person name="Rochi L."/>
            <person name="Burguener G."/>
            <person name="Darino M."/>
            <person name="Turjanski A."/>
            <person name="Kreff E."/>
            <person name="Dieguez M.J."/>
            <person name="Sacco F."/>
        </authorList>
    </citation>
    <scope>NUCLEOTIDE SEQUENCE [LARGE SCALE GENOMIC DNA]</scope>
    <source>
        <strain evidence="4 5">RO10H11247</strain>
    </source>
</reference>
<proteinExistence type="predicted"/>
<sequence>MKSSAPLSIFFFLRLVDCIYLGSSSPALIASILRDPSTYATGLMNHHTWIDPLSETDSSSTPPRPSTTTPTTTTTTTTTTSTSNEREAQTENSQEGLAARATDQPQDQSHQDEMGAGLAGAEFQTWEACERVVLKEQQDFYEFALCNLAIAAISLIVYGFRTKQLVIKQYGKLAARIGIPPS</sequence>
<dbReference type="Proteomes" id="UP000037035">
    <property type="component" value="Unassembled WGS sequence"/>
</dbReference>
<dbReference type="AlphaFoldDB" id="A0A0L6UHS1"/>
<dbReference type="OrthoDB" id="2525787at2759"/>
<feature type="transmembrane region" description="Helical" evidence="2">
    <location>
        <begin position="140"/>
        <end position="160"/>
    </location>
</feature>
<dbReference type="GO" id="GO:0016020">
    <property type="term" value="C:membrane"/>
    <property type="evidence" value="ECO:0007669"/>
    <property type="project" value="InterPro"/>
</dbReference>
<feature type="region of interest" description="Disordered" evidence="1">
    <location>
        <begin position="54"/>
        <end position="113"/>
    </location>
</feature>
<evidence type="ECO:0000313" key="5">
    <source>
        <dbReference type="Proteomes" id="UP000037035"/>
    </source>
</evidence>
<feature type="chain" id="PRO_5005567823" evidence="3">
    <location>
        <begin position="19"/>
        <end position="182"/>
    </location>
</feature>
<keyword evidence="2" id="KW-1133">Transmembrane helix</keyword>
<dbReference type="Pfam" id="PF05439">
    <property type="entry name" value="JTB"/>
    <property type="match status" value="1"/>
</dbReference>
<dbReference type="InterPro" id="IPR008657">
    <property type="entry name" value="JTB"/>
</dbReference>
<gene>
    <name evidence="4" type="ORF">VP01_592g9</name>
</gene>
<comment type="caution">
    <text evidence="4">The sequence shown here is derived from an EMBL/GenBank/DDBJ whole genome shotgun (WGS) entry which is preliminary data.</text>
</comment>
<keyword evidence="2" id="KW-0812">Transmembrane</keyword>
<protein>
    <submittedName>
        <fullName evidence="4">Uncharacterized protein</fullName>
    </submittedName>
</protein>
<feature type="signal peptide" evidence="3">
    <location>
        <begin position="1"/>
        <end position="18"/>
    </location>
</feature>
<keyword evidence="5" id="KW-1185">Reference proteome</keyword>
<keyword evidence="2" id="KW-0472">Membrane</keyword>